<dbReference type="EMBL" id="NJEU01000826">
    <property type="protein sequence ID" value="PHH70232.1"/>
    <property type="molecule type" value="Genomic_DNA"/>
</dbReference>
<dbReference type="Proteomes" id="UP000224854">
    <property type="component" value="Unassembled WGS sequence"/>
</dbReference>
<keyword evidence="2" id="KW-0732">Signal</keyword>
<feature type="compositionally biased region" description="Low complexity" evidence="1">
    <location>
        <begin position="81"/>
        <end position="95"/>
    </location>
</feature>
<organism evidence="3 4">
    <name type="scientific">Ophiocordyceps australis</name>
    <dbReference type="NCBI Taxonomy" id="1399860"/>
    <lineage>
        <taxon>Eukaryota</taxon>
        <taxon>Fungi</taxon>
        <taxon>Dikarya</taxon>
        <taxon>Ascomycota</taxon>
        <taxon>Pezizomycotina</taxon>
        <taxon>Sordariomycetes</taxon>
        <taxon>Hypocreomycetidae</taxon>
        <taxon>Hypocreales</taxon>
        <taxon>Ophiocordycipitaceae</taxon>
        <taxon>Ophiocordyceps</taxon>
    </lineage>
</organism>
<evidence type="ECO:0000313" key="4">
    <source>
        <dbReference type="Proteomes" id="UP000224854"/>
    </source>
</evidence>
<feature type="region of interest" description="Disordered" evidence="1">
    <location>
        <begin position="81"/>
        <end position="117"/>
    </location>
</feature>
<protein>
    <submittedName>
        <fullName evidence="3">Uncharacterized protein</fullName>
    </submittedName>
</protein>
<name>A0A2C5YSC9_9HYPO</name>
<gene>
    <name evidence="3" type="ORF">CDD82_7256</name>
</gene>
<sequence length="117" mass="12227">MLSVLLSIMLSSIGVPLGTPVMPTAHHGTTSFTQAIHASMYIASTQTSSSPWTFYPNLSSPPGAHLHHACALGPFLPRLIASSSPPSPSRSLPDPSSLPPLPLDPASQSTLRLSPSY</sequence>
<evidence type="ECO:0000313" key="3">
    <source>
        <dbReference type="EMBL" id="PHH70232.1"/>
    </source>
</evidence>
<keyword evidence="4" id="KW-1185">Reference proteome</keyword>
<reference evidence="3 4" key="1">
    <citation type="submission" date="2017-06" db="EMBL/GenBank/DDBJ databases">
        <title>Ant-infecting Ophiocordyceps genomes reveal a high diversity of potential behavioral manipulation genes and a possible major role for enterotoxins.</title>
        <authorList>
            <person name="De Bekker C."/>
            <person name="Evans H.C."/>
            <person name="Brachmann A."/>
            <person name="Hughes D.P."/>
        </authorList>
    </citation>
    <scope>NUCLEOTIDE SEQUENCE [LARGE SCALE GENOMIC DNA]</scope>
    <source>
        <strain evidence="3 4">1348a</strain>
    </source>
</reference>
<evidence type="ECO:0000256" key="1">
    <source>
        <dbReference type="SAM" id="MobiDB-lite"/>
    </source>
</evidence>
<comment type="caution">
    <text evidence="3">The sequence shown here is derived from an EMBL/GenBank/DDBJ whole genome shotgun (WGS) entry which is preliminary data.</text>
</comment>
<evidence type="ECO:0000256" key="2">
    <source>
        <dbReference type="SAM" id="SignalP"/>
    </source>
</evidence>
<proteinExistence type="predicted"/>
<dbReference type="AlphaFoldDB" id="A0A2C5YSC9"/>
<feature type="chain" id="PRO_5012383510" evidence="2">
    <location>
        <begin position="19"/>
        <end position="117"/>
    </location>
</feature>
<feature type="signal peptide" evidence="2">
    <location>
        <begin position="1"/>
        <end position="18"/>
    </location>
</feature>
<accession>A0A2C5YSC9</accession>